<protein>
    <submittedName>
        <fullName evidence="6">WD40-repeat-containing domain protein</fullName>
    </submittedName>
</protein>
<feature type="repeat" description="WD" evidence="3">
    <location>
        <begin position="1080"/>
        <end position="1121"/>
    </location>
</feature>
<dbReference type="PROSITE" id="PS00678">
    <property type="entry name" value="WD_REPEATS_1"/>
    <property type="match status" value="7"/>
</dbReference>
<feature type="repeat" description="WD" evidence="3">
    <location>
        <begin position="864"/>
        <end position="905"/>
    </location>
</feature>
<dbReference type="InterPro" id="IPR019775">
    <property type="entry name" value="WD40_repeat_CS"/>
</dbReference>
<dbReference type="PROSITE" id="PS50837">
    <property type="entry name" value="NACHT"/>
    <property type="match status" value="1"/>
</dbReference>
<keyword evidence="7" id="KW-1185">Reference proteome</keyword>
<proteinExistence type="predicted"/>
<dbReference type="OrthoDB" id="538223at2759"/>
<dbReference type="PROSITE" id="PS50294">
    <property type="entry name" value="WD_REPEATS_REGION"/>
    <property type="match status" value="8"/>
</dbReference>
<accession>A0A5C3QUA2</accession>
<feature type="repeat" description="WD" evidence="3">
    <location>
        <begin position="1278"/>
        <end position="1308"/>
    </location>
</feature>
<feature type="repeat" description="WD" evidence="3">
    <location>
        <begin position="778"/>
        <end position="819"/>
    </location>
</feature>
<feature type="repeat" description="WD" evidence="3">
    <location>
        <begin position="1034"/>
        <end position="1066"/>
    </location>
</feature>
<evidence type="ECO:0000256" key="1">
    <source>
        <dbReference type="ARBA" id="ARBA00022574"/>
    </source>
</evidence>
<dbReference type="SUPFAM" id="SSF50978">
    <property type="entry name" value="WD40 repeat-like"/>
    <property type="match status" value="2"/>
</dbReference>
<feature type="repeat" description="WD" evidence="3">
    <location>
        <begin position="1361"/>
        <end position="1387"/>
    </location>
</feature>
<feature type="repeat" description="WD" evidence="3">
    <location>
        <begin position="1123"/>
        <end position="1164"/>
    </location>
</feature>
<feature type="repeat" description="WD" evidence="3">
    <location>
        <begin position="1223"/>
        <end position="1264"/>
    </location>
</feature>
<dbReference type="Gene3D" id="2.130.10.10">
    <property type="entry name" value="YVTN repeat-like/Quinoprotein amine dehydrogenase"/>
    <property type="match status" value="5"/>
</dbReference>
<evidence type="ECO:0000256" key="2">
    <source>
        <dbReference type="ARBA" id="ARBA00022737"/>
    </source>
</evidence>
<dbReference type="InterPro" id="IPR020472">
    <property type="entry name" value="WD40_PAC1"/>
</dbReference>
<organism evidence="6 7">
    <name type="scientific">Pterulicium gracile</name>
    <dbReference type="NCBI Taxonomy" id="1884261"/>
    <lineage>
        <taxon>Eukaryota</taxon>
        <taxon>Fungi</taxon>
        <taxon>Dikarya</taxon>
        <taxon>Basidiomycota</taxon>
        <taxon>Agaricomycotina</taxon>
        <taxon>Agaricomycetes</taxon>
        <taxon>Agaricomycetidae</taxon>
        <taxon>Agaricales</taxon>
        <taxon>Pleurotineae</taxon>
        <taxon>Pterulaceae</taxon>
        <taxon>Pterulicium</taxon>
    </lineage>
</organism>
<feature type="repeat" description="WD" evidence="3">
    <location>
        <begin position="821"/>
        <end position="857"/>
    </location>
</feature>
<sequence>MSSSGGFRAKLKKKLGFSHKSSSDEKLPLTKEASNPSLAASSSGNKAEADPVLPQKVAESRFDVPDSSPGQDNSATNVNLLVVAHPARTDNTQQRAPDPGVQEGSERADGQDASTALSTSLNSSDEPIPPAEPYGLAGQQFDFSFSKIESKGGDIASHNVINAYHGTVNIISDLHARIEAILRPHIAAASQLGAFEKEHCFPGTRLGVFETIRTWARKPENSLQGNNCLCVIGVPGSGKSTIAASVASDLLQLRQNDPQLHIVHYFIRRGVDSTTSARLIFPTLAYQISLLLPQFAERLLENLGNVTTSINNGVHEAARALFIDPMRNSQQRVLLVIDALDELSRAEAFASALSGIISGLPDNIRLIITTRNENNILLNLGPDLLSKISLEIRTTDSILEVRQFLATKLTQEIKANFGDHPDWTSWPNNSQVNSLSEKAAGLFVWAATAVSWILTRLKRRGRAGRDGLIGDVSKKGMENLDVLYAFILGQLLVDTDDDDTEYLDGMKLVLGFIAVAAKPLPLSATQQFLALDDDVFDMLWFIQAARSVLVVGMAPITVETVPQMHKSFFDFLTTSSKAGRFRIEAQGQHGHAALRCFSIMNTHLHFNMLDLQSSFLSNGQVADPPIAERADRLPLELLYSCELWGHHLQQSSSMEPRILRAFDFYLRNQFLFWLEVMTGAGLLQAAGRTLSWLFDSSAVSTNVPNQDTFLPFARDAFRFFSAFRPVFEDSIPHIYLSALALAPSHSLSANAYLHSMSQPQIPPAIGRTSEWDACIGILDEHEDCVTSLSISPDGRWIASSSRDQTIRIWDSRSGACVIGSLLGHTDEVNSVAFSPDGLRIASGSSDYSIRVWDSQSGVCVLGPLTGHENSVEVVAFSPDGQQIASGSVDWTIRIWDAHTGACILGPLEGDNAIYSVIFSPDGRRIASSGEGWAITVWDASSGERVVTMDDDAEYVWQVAFSPTESRIASACDSNTISVWDADTGAHVLGPLEGHRNVVQSIAYSPDGRRIISGSRDKTIRIWDAQTGTCLMDPLKGHTEHVVGLEFTPDARRIVSCSFDKTIRIWDAEYHPDHTHNPQPLPGHTEPITTAAFLPDGNRIISGSNDGTVGLWDAQSGACIVGPLKGHVRPVRAVAVSSDFARIAAVGDLRAVRVWSVADGTCTSSTTIPLPAGVEEDVEDDQVMLAAIMLVADTEDFVCVSSYDSFSSYLVLWHGPGSEPIGPITRDQSSFCSVNFSPNGEQFVTGAYGGTIEVWNARTSTRQSVFDPQLSHVGNQSSAFSLDGKRIVAACADYSIRVWDVDSGECVLGPLKHDMQHSQICCPAFSQDGSHIVSGSLEGSIVVWNAQTGDLAAGPFMDTSFINSVGFSPDGRRVVSGNQDGMIRVWELHLPFAVVSASGSSEPHQERAPPMLPWTPLYNESATLREDGWVLGTNHELLFWLPYQYRRRVWLPQNSLVIGGYAVRVDVSRLVDGTEWLRSFRSRK</sequence>
<dbReference type="InterPro" id="IPR015943">
    <property type="entry name" value="WD40/YVTN_repeat-like_dom_sf"/>
</dbReference>
<feature type="region of interest" description="Disordered" evidence="4">
    <location>
        <begin position="1"/>
        <end position="75"/>
    </location>
</feature>
<keyword evidence="2" id="KW-0677">Repeat</keyword>
<evidence type="ECO:0000313" key="6">
    <source>
        <dbReference type="EMBL" id="TFL05646.1"/>
    </source>
</evidence>
<dbReference type="SMART" id="SM00320">
    <property type="entry name" value="WD40"/>
    <property type="match status" value="13"/>
</dbReference>
<dbReference type="Pfam" id="PF24883">
    <property type="entry name" value="NPHP3_N"/>
    <property type="match status" value="1"/>
</dbReference>
<feature type="region of interest" description="Disordered" evidence="4">
    <location>
        <begin position="87"/>
        <end position="134"/>
    </location>
</feature>
<keyword evidence="1 3" id="KW-0853">WD repeat</keyword>
<feature type="domain" description="NACHT" evidence="5">
    <location>
        <begin position="227"/>
        <end position="371"/>
    </location>
</feature>
<dbReference type="Pfam" id="PF00400">
    <property type="entry name" value="WD40"/>
    <property type="match status" value="12"/>
</dbReference>
<feature type="compositionally biased region" description="Low complexity" evidence="4">
    <location>
        <begin position="112"/>
        <end position="125"/>
    </location>
</feature>
<dbReference type="InterPro" id="IPR056884">
    <property type="entry name" value="NPHP3-like_N"/>
</dbReference>
<evidence type="ECO:0000256" key="4">
    <source>
        <dbReference type="SAM" id="MobiDB-lite"/>
    </source>
</evidence>
<dbReference type="PANTHER" id="PTHR44129">
    <property type="entry name" value="WD REPEAT-CONTAINING PROTEIN POP1"/>
    <property type="match status" value="1"/>
</dbReference>
<dbReference type="PRINTS" id="PR00320">
    <property type="entry name" value="GPROTEINBRPT"/>
</dbReference>
<dbReference type="Proteomes" id="UP000305067">
    <property type="component" value="Unassembled WGS sequence"/>
</dbReference>
<dbReference type="EMBL" id="ML178816">
    <property type="protein sequence ID" value="TFL05646.1"/>
    <property type="molecule type" value="Genomic_DNA"/>
</dbReference>
<gene>
    <name evidence="6" type="ORF">BDV98DRAFT_600992</name>
</gene>
<feature type="repeat" description="WD" evidence="3">
    <location>
        <begin position="911"/>
        <end position="947"/>
    </location>
</feature>
<dbReference type="InterPro" id="IPR007111">
    <property type="entry name" value="NACHT_NTPase"/>
</dbReference>
<feature type="repeat" description="WD" evidence="3">
    <location>
        <begin position="1323"/>
        <end position="1353"/>
    </location>
</feature>
<feature type="repeat" description="WD" evidence="3">
    <location>
        <begin position="991"/>
        <end position="1032"/>
    </location>
</feature>
<evidence type="ECO:0000256" key="3">
    <source>
        <dbReference type="PROSITE-ProRule" id="PRU00221"/>
    </source>
</evidence>
<dbReference type="Gene3D" id="3.40.50.300">
    <property type="entry name" value="P-loop containing nucleotide triphosphate hydrolases"/>
    <property type="match status" value="1"/>
</dbReference>
<dbReference type="InterPro" id="IPR036322">
    <property type="entry name" value="WD40_repeat_dom_sf"/>
</dbReference>
<feature type="repeat" description="WD" evidence="3">
    <location>
        <begin position="948"/>
        <end position="989"/>
    </location>
</feature>
<evidence type="ECO:0000313" key="7">
    <source>
        <dbReference type="Proteomes" id="UP000305067"/>
    </source>
</evidence>
<dbReference type="InterPro" id="IPR027417">
    <property type="entry name" value="P-loop_NTPase"/>
</dbReference>
<feature type="compositionally biased region" description="Polar residues" evidence="4">
    <location>
        <begin position="32"/>
        <end position="45"/>
    </location>
</feature>
<dbReference type="SUPFAM" id="SSF52540">
    <property type="entry name" value="P-loop containing nucleoside triphosphate hydrolases"/>
    <property type="match status" value="1"/>
</dbReference>
<dbReference type="InterPro" id="IPR001680">
    <property type="entry name" value="WD40_rpt"/>
</dbReference>
<name>A0A5C3QUA2_9AGAR</name>
<dbReference type="STRING" id="1884261.A0A5C3QUA2"/>
<evidence type="ECO:0000259" key="5">
    <source>
        <dbReference type="PROSITE" id="PS50837"/>
    </source>
</evidence>
<reference evidence="6 7" key="1">
    <citation type="journal article" date="2019" name="Nat. Ecol. Evol.">
        <title>Megaphylogeny resolves global patterns of mushroom evolution.</title>
        <authorList>
            <person name="Varga T."/>
            <person name="Krizsan K."/>
            <person name="Foldi C."/>
            <person name="Dima B."/>
            <person name="Sanchez-Garcia M."/>
            <person name="Sanchez-Ramirez S."/>
            <person name="Szollosi G.J."/>
            <person name="Szarkandi J.G."/>
            <person name="Papp V."/>
            <person name="Albert L."/>
            <person name="Andreopoulos W."/>
            <person name="Angelini C."/>
            <person name="Antonin V."/>
            <person name="Barry K.W."/>
            <person name="Bougher N.L."/>
            <person name="Buchanan P."/>
            <person name="Buyck B."/>
            <person name="Bense V."/>
            <person name="Catcheside P."/>
            <person name="Chovatia M."/>
            <person name="Cooper J."/>
            <person name="Damon W."/>
            <person name="Desjardin D."/>
            <person name="Finy P."/>
            <person name="Geml J."/>
            <person name="Haridas S."/>
            <person name="Hughes K."/>
            <person name="Justo A."/>
            <person name="Karasinski D."/>
            <person name="Kautmanova I."/>
            <person name="Kiss B."/>
            <person name="Kocsube S."/>
            <person name="Kotiranta H."/>
            <person name="LaButti K.M."/>
            <person name="Lechner B.E."/>
            <person name="Liimatainen K."/>
            <person name="Lipzen A."/>
            <person name="Lukacs Z."/>
            <person name="Mihaltcheva S."/>
            <person name="Morgado L.N."/>
            <person name="Niskanen T."/>
            <person name="Noordeloos M.E."/>
            <person name="Ohm R.A."/>
            <person name="Ortiz-Santana B."/>
            <person name="Ovrebo C."/>
            <person name="Racz N."/>
            <person name="Riley R."/>
            <person name="Savchenko A."/>
            <person name="Shiryaev A."/>
            <person name="Soop K."/>
            <person name="Spirin V."/>
            <person name="Szebenyi C."/>
            <person name="Tomsovsky M."/>
            <person name="Tulloss R.E."/>
            <person name="Uehling J."/>
            <person name="Grigoriev I.V."/>
            <person name="Vagvolgyi C."/>
            <person name="Papp T."/>
            <person name="Martin F.M."/>
            <person name="Miettinen O."/>
            <person name="Hibbett D.S."/>
            <person name="Nagy L.G."/>
        </authorList>
    </citation>
    <scope>NUCLEOTIDE SEQUENCE [LARGE SCALE GENOMIC DNA]</scope>
    <source>
        <strain evidence="6 7">CBS 309.79</strain>
    </source>
</reference>
<dbReference type="PROSITE" id="PS50082">
    <property type="entry name" value="WD_REPEATS_2"/>
    <property type="match status" value="13"/>
</dbReference>
<dbReference type="CDD" id="cd00200">
    <property type="entry name" value="WD40"/>
    <property type="match status" value="2"/>
</dbReference>
<dbReference type="InterPro" id="IPR050349">
    <property type="entry name" value="WD_LIS1/nudF_dynein_reg"/>
</dbReference>